<feature type="region of interest" description="Disordered" evidence="2">
    <location>
        <begin position="253"/>
        <end position="306"/>
    </location>
</feature>
<reference evidence="3 4" key="1">
    <citation type="submission" date="2020-12" db="EMBL/GenBank/DDBJ databases">
        <title>Metabolic potential, ecology and presence of endohyphal bacteria is reflected in genomic diversity of Mucoromycotina.</title>
        <authorList>
            <person name="Muszewska A."/>
            <person name="Okrasinska A."/>
            <person name="Steczkiewicz K."/>
            <person name="Drgas O."/>
            <person name="Orlowska M."/>
            <person name="Perlinska-Lenart U."/>
            <person name="Aleksandrzak-Piekarczyk T."/>
            <person name="Szatraj K."/>
            <person name="Zielenkiewicz U."/>
            <person name="Pilsyk S."/>
            <person name="Malc E."/>
            <person name="Mieczkowski P."/>
            <person name="Kruszewska J.S."/>
            <person name="Biernat P."/>
            <person name="Pawlowska J."/>
        </authorList>
    </citation>
    <scope>NUCLEOTIDE SEQUENCE [LARGE SCALE GENOMIC DNA]</scope>
    <source>
        <strain evidence="3 4">CBS 142.35</strain>
    </source>
</reference>
<evidence type="ECO:0000256" key="2">
    <source>
        <dbReference type="SAM" id="MobiDB-lite"/>
    </source>
</evidence>
<feature type="compositionally biased region" description="Polar residues" evidence="2">
    <location>
        <begin position="257"/>
        <end position="274"/>
    </location>
</feature>
<dbReference type="EMBL" id="JAEPRB010000486">
    <property type="protein sequence ID" value="KAG2215778.1"/>
    <property type="molecule type" value="Genomic_DNA"/>
</dbReference>
<accession>A0A8H7RSD8</accession>
<keyword evidence="4" id="KW-1185">Reference proteome</keyword>
<dbReference type="Proteomes" id="UP000646827">
    <property type="component" value="Unassembled WGS sequence"/>
</dbReference>
<feature type="compositionally biased region" description="Basic residues" evidence="2">
    <location>
        <begin position="297"/>
        <end position="306"/>
    </location>
</feature>
<evidence type="ECO:0000256" key="1">
    <source>
        <dbReference type="SAM" id="Coils"/>
    </source>
</evidence>
<keyword evidence="1" id="KW-0175">Coiled coil</keyword>
<name>A0A8H7RSD8_9FUNG</name>
<comment type="caution">
    <text evidence="3">The sequence shown here is derived from an EMBL/GenBank/DDBJ whole genome shotgun (WGS) entry which is preliminary data.</text>
</comment>
<feature type="coiled-coil region" evidence="1">
    <location>
        <begin position="37"/>
        <end position="64"/>
    </location>
</feature>
<protein>
    <submittedName>
        <fullName evidence="3">Uncharacterized protein</fullName>
    </submittedName>
</protein>
<evidence type="ECO:0000313" key="3">
    <source>
        <dbReference type="EMBL" id="KAG2215778.1"/>
    </source>
</evidence>
<sequence length="306" mass="33512">MSQQQQQQPYHQMINQYQAIPATPTEALILAKLDNMELSFQRAIERLETKVDRLETKVDLILASKDQAGEALEEPVEEAGDDEPPAEFIRQPRNAQGKVRNAKIADVDAAILALSNMDNSTKMLKMARLDNHVEAAIKQMNSIAVHKGTAGQPWSSQDHGVTSSIMKLFTESVSKGDPWIPIEQCENNWMARFLLLQKWSNAAKKKSGGVGTDDAQSVGTVASEESREIIRQFSVPGTSSGPAAQHPVLTRDASMHSVHSNGSASTHGTSSTMSIARKRLSSSLSITNNNSNNNRPVIRRRTDKSG</sequence>
<organism evidence="3 4">
    <name type="scientific">Circinella minor</name>
    <dbReference type="NCBI Taxonomy" id="1195481"/>
    <lineage>
        <taxon>Eukaryota</taxon>
        <taxon>Fungi</taxon>
        <taxon>Fungi incertae sedis</taxon>
        <taxon>Mucoromycota</taxon>
        <taxon>Mucoromycotina</taxon>
        <taxon>Mucoromycetes</taxon>
        <taxon>Mucorales</taxon>
        <taxon>Lichtheimiaceae</taxon>
        <taxon>Circinella</taxon>
    </lineage>
</organism>
<feature type="compositionally biased region" description="Low complexity" evidence="2">
    <location>
        <begin position="281"/>
        <end position="296"/>
    </location>
</feature>
<dbReference type="OrthoDB" id="10322678at2759"/>
<evidence type="ECO:0000313" key="4">
    <source>
        <dbReference type="Proteomes" id="UP000646827"/>
    </source>
</evidence>
<gene>
    <name evidence="3" type="ORF">INT45_012496</name>
</gene>
<dbReference type="AlphaFoldDB" id="A0A8H7RSD8"/>
<proteinExistence type="predicted"/>